<evidence type="ECO:0000256" key="2">
    <source>
        <dbReference type="ARBA" id="ARBA00022980"/>
    </source>
</evidence>
<dbReference type="EMBL" id="JBGMDY010000002">
    <property type="protein sequence ID" value="KAL2345509.1"/>
    <property type="molecule type" value="Genomic_DNA"/>
</dbReference>
<keyword evidence="5" id="KW-1185">Reference proteome</keyword>
<accession>A0ABD1NBN0</accession>
<dbReference type="Proteomes" id="UP001603857">
    <property type="component" value="Unassembled WGS sequence"/>
</dbReference>
<dbReference type="AlphaFoldDB" id="A0ABD1NBN0"/>
<organism evidence="4 5">
    <name type="scientific">Flemingia macrophylla</name>
    <dbReference type="NCBI Taxonomy" id="520843"/>
    <lineage>
        <taxon>Eukaryota</taxon>
        <taxon>Viridiplantae</taxon>
        <taxon>Streptophyta</taxon>
        <taxon>Embryophyta</taxon>
        <taxon>Tracheophyta</taxon>
        <taxon>Spermatophyta</taxon>
        <taxon>Magnoliopsida</taxon>
        <taxon>eudicotyledons</taxon>
        <taxon>Gunneridae</taxon>
        <taxon>Pentapetalae</taxon>
        <taxon>rosids</taxon>
        <taxon>fabids</taxon>
        <taxon>Fabales</taxon>
        <taxon>Fabaceae</taxon>
        <taxon>Papilionoideae</taxon>
        <taxon>50 kb inversion clade</taxon>
        <taxon>NPAAA clade</taxon>
        <taxon>indigoferoid/millettioid clade</taxon>
        <taxon>Phaseoleae</taxon>
        <taxon>Flemingia</taxon>
    </lineage>
</organism>
<comment type="caution">
    <text evidence="4">The sequence shown here is derived from an EMBL/GenBank/DDBJ whole genome shotgun (WGS) entry which is preliminary data.</text>
</comment>
<keyword evidence="3" id="KW-0687">Ribonucleoprotein</keyword>
<sequence length="141" mass="17184">MIMGRFWRRTGRMWWKRPEWTGVELLLLDEVTLGWICMKTMKKSSRQVKRYYSHMTLHFHTKRKKVIKDVALIRSKRLRNQIVRFLTYLMKRIQKNSLTNISLKLQEEEWEQCMNFVLDVSTTTTDHIEVHRDMPNMLVAL</sequence>
<dbReference type="PANTHER" id="PTHR10732:SF0">
    <property type="entry name" value="40S RIBOSOMAL PROTEIN S17"/>
    <property type="match status" value="1"/>
</dbReference>
<reference evidence="4 5" key="1">
    <citation type="submission" date="2024-08" db="EMBL/GenBank/DDBJ databases">
        <title>Insights into the chromosomal genome structure of Flemingia macrophylla.</title>
        <authorList>
            <person name="Ding Y."/>
            <person name="Zhao Y."/>
            <person name="Bi W."/>
            <person name="Wu M."/>
            <person name="Zhao G."/>
            <person name="Gong Y."/>
            <person name="Li W."/>
            <person name="Zhang P."/>
        </authorList>
    </citation>
    <scope>NUCLEOTIDE SEQUENCE [LARGE SCALE GENOMIC DNA]</scope>
    <source>
        <strain evidence="4">DYQJB</strain>
        <tissue evidence="4">Leaf</tissue>
    </source>
</reference>
<dbReference type="Gene3D" id="1.10.60.20">
    <property type="entry name" value="Ribosomal protein S17e-like"/>
    <property type="match status" value="1"/>
</dbReference>
<name>A0ABD1NBN0_9FABA</name>
<proteinExistence type="inferred from homology"/>
<evidence type="ECO:0000256" key="1">
    <source>
        <dbReference type="ARBA" id="ARBA00010444"/>
    </source>
</evidence>
<dbReference type="SUPFAM" id="SSF116820">
    <property type="entry name" value="Rps17e-like"/>
    <property type="match status" value="1"/>
</dbReference>
<dbReference type="PANTHER" id="PTHR10732">
    <property type="entry name" value="40S RIBOSOMAL PROTEIN S17"/>
    <property type="match status" value="1"/>
</dbReference>
<evidence type="ECO:0000256" key="3">
    <source>
        <dbReference type="ARBA" id="ARBA00023274"/>
    </source>
</evidence>
<keyword evidence="2" id="KW-0689">Ribosomal protein</keyword>
<dbReference type="GO" id="GO:1990904">
    <property type="term" value="C:ribonucleoprotein complex"/>
    <property type="evidence" value="ECO:0007669"/>
    <property type="project" value="UniProtKB-KW"/>
</dbReference>
<dbReference type="Pfam" id="PF00833">
    <property type="entry name" value="Ribosomal_S17e"/>
    <property type="match status" value="1"/>
</dbReference>
<dbReference type="InterPro" id="IPR036401">
    <property type="entry name" value="Ribosomal_eS17_sf"/>
</dbReference>
<evidence type="ECO:0000313" key="4">
    <source>
        <dbReference type="EMBL" id="KAL2345509.1"/>
    </source>
</evidence>
<comment type="similarity">
    <text evidence="1">Belongs to the eukaryotic ribosomal protein eS17 family.</text>
</comment>
<dbReference type="InterPro" id="IPR001210">
    <property type="entry name" value="Ribosomal_eS17"/>
</dbReference>
<protein>
    <submittedName>
        <fullName evidence="4">Uncharacterized protein</fullName>
    </submittedName>
</protein>
<gene>
    <name evidence="4" type="ORF">Fmac_006794</name>
</gene>
<evidence type="ECO:0000313" key="5">
    <source>
        <dbReference type="Proteomes" id="UP001603857"/>
    </source>
</evidence>
<dbReference type="GO" id="GO:0005840">
    <property type="term" value="C:ribosome"/>
    <property type="evidence" value="ECO:0007669"/>
    <property type="project" value="UniProtKB-KW"/>
</dbReference>